<evidence type="ECO:0000259" key="8">
    <source>
        <dbReference type="Pfam" id="PF24612"/>
    </source>
</evidence>
<feature type="signal peptide" evidence="6">
    <location>
        <begin position="1"/>
        <end position="21"/>
    </location>
</feature>
<name>Q54U05_DICDI</name>
<evidence type="ECO:0000256" key="4">
    <source>
        <dbReference type="ARBA" id="ARBA00023180"/>
    </source>
</evidence>
<evidence type="ECO:0000256" key="1">
    <source>
        <dbReference type="ARBA" id="ARBA00004370"/>
    </source>
</evidence>
<accession>Q54U05</accession>
<evidence type="ECO:0000313" key="10">
    <source>
        <dbReference type="Proteomes" id="UP000002195"/>
    </source>
</evidence>
<organism evidence="9 10">
    <name type="scientific">Dictyostelium discoideum</name>
    <name type="common">Social amoeba</name>
    <dbReference type="NCBI Taxonomy" id="44689"/>
    <lineage>
        <taxon>Eukaryota</taxon>
        <taxon>Amoebozoa</taxon>
        <taxon>Evosea</taxon>
        <taxon>Eumycetozoa</taxon>
        <taxon>Dictyostelia</taxon>
        <taxon>Dictyosteliales</taxon>
        <taxon>Dictyosteliaceae</taxon>
        <taxon>Dictyostelium</taxon>
    </lineage>
</organism>
<dbReference type="eggNOG" id="ENOG502RHZ3">
    <property type="taxonomic scope" value="Eukaryota"/>
</dbReference>
<dbReference type="SUPFAM" id="SSF81296">
    <property type="entry name" value="E set domains"/>
    <property type="match status" value="2"/>
</dbReference>
<dbReference type="InParanoid" id="Q54U05"/>
<dbReference type="AlphaFoldDB" id="Q54U05"/>
<dbReference type="Proteomes" id="UP000002195">
    <property type="component" value="Unassembled WGS sequence"/>
</dbReference>
<dbReference type="GeneID" id="8623040"/>
<comment type="subcellular location">
    <subcellularLocation>
        <location evidence="1">Membrane</location>
    </subcellularLocation>
</comment>
<feature type="transmembrane region" description="Helical" evidence="5">
    <location>
        <begin position="857"/>
        <end position="881"/>
    </location>
</feature>
<dbReference type="InterPro" id="IPR014756">
    <property type="entry name" value="Ig_E-set"/>
</dbReference>
<feature type="domain" description="TgrO1-like immunoglobulin-like" evidence="8">
    <location>
        <begin position="131"/>
        <end position="207"/>
    </location>
</feature>
<dbReference type="EMBL" id="AAFI02000041">
    <property type="protein sequence ID" value="EAL66685.1"/>
    <property type="molecule type" value="Genomic_DNA"/>
</dbReference>
<dbReference type="InterPro" id="IPR002909">
    <property type="entry name" value="IPT_dom"/>
</dbReference>
<dbReference type="dictyBase" id="DDB_G0281407">
    <property type="gene designation" value="tgrC5"/>
</dbReference>
<feature type="chain" id="PRO_5004249857" evidence="6">
    <location>
        <begin position="22"/>
        <end position="885"/>
    </location>
</feature>
<keyword evidence="2 6" id="KW-0732">Signal</keyword>
<evidence type="ECO:0000259" key="7">
    <source>
        <dbReference type="Pfam" id="PF01833"/>
    </source>
</evidence>
<keyword evidence="4" id="KW-0325">Glycoprotein</keyword>
<feature type="domain" description="TgrO1-like immunoglobulin-like" evidence="8">
    <location>
        <begin position="386"/>
        <end position="452"/>
    </location>
</feature>
<dbReference type="InterPro" id="IPR057594">
    <property type="entry name" value="TgrO1-like_Ig"/>
</dbReference>
<sequence>MEQKIIILFLFLFSIFKLGYSVKPSPIDVIYEDKSFTFIFNSNLPYFTRLILYQNQTTPRNEMAPNYFDCSLVVANKRHCLFHSDEPFSRLWGSIYSKICARNVSSPVEDCSLRVSALDFYPLPSNLKYSKKPKTSGEDIIITGSYLRFMGGPNFLINSFDFDNPFIVKGNFSDPSFDCNYLTVTIPPGSGKCELYYDETGLFSVPFSYESPKISSTVSNLSKQILVINGDNFFTNKNLVRVSFDGINQPNFIISVNHTQIQVNNFNRVDPGPMSVNVSVDGISIENNYIHCSPAIITSISSVSNHLGGTVTIKGEKLSSTLNSSLTPSITIGDKKCIFIRSKITELECRLDPNEYGGKSLSVDVNFGGCSSTSPNGVSFTYNFPTLSSGSYSNGIVTLIGTNLGTNKESLIQLYGNEINDNISIDQFNVSSDEKTLSFKLPLLRCKSFNIKLTRSNISSNTLSISASLIINVISRSTVSNGTLNIEIYYMDCQVSSSPSITVGNSFSPTQCSIPLQSLTSGYYETTCPTPYGTGINKQFLFKLNSETVSDEFSYALPTVQNSKISQGNITFHGNNFGNSTSLVQVYLNGSDITSEILELEDHQFTIKKLDSFENGPINITVDGNNMELLFNLKLPPVIYGITNKDNKAIACGGLITISGKNLLTSDNEFKVKVFANKRNTTVIVQDEKILIVRDESKESPLFVSTLIGDDLGPNAILTYLEPKITVIPPIKIKKEGISIRVGGVSFPGIFNAGLALSSENVSLSCNLQCSLSPNEILYYSDQNLSSSETDITDSTDCLSCHSNSSVDEISGLLYLQLGSTSFNYDVKIEKVKLSLSPSPSNGSERNSNSSKLSGGAIAGITIGCVAAVGLFVFLFGFVFIKKAR</sequence>
<proteinExistence type="predicted"/>
<evidence type="ECO:0000256" key="2">
    <source>
        <dbReference type="ARBA" id="ARBA00022729"/>
    </source>
</evidence>
<dbReference type="HOGENOM" id="CLU_325837_0_0_1"/>
<dbReference type="RefSeq" id="XP_640656.1">
    <property type="nucleotide sequence ID" value="XM_635564.1"/>
</dbReference>
<dbReference type="Pfam" id="PF24612">
    <property type="entry name" value="Ig_TgrO1"/>
    <property type="match status" value="2"/>
</dbReference>
<dbReference type="Pfam" id="PF01833">
    <property type="entry name" value="TIG"/>
    <property type="match status" value="1"/>
</dbReference>
<evidence type="ECO:0000256" key="6">
    <source>
        <dbReference type="SAM" id="SignalP"/>
    </source>
</evidence>
<dbReference type="InterPro" id="IPR052014">
    <property type="entry name" value="Dictyostelium_Tiger"/>
</dbReference>
<dbReference type="PhylomeDB" id="Q54U05"/>
<dbReference type="KEGG" id="ddi:DDB_G0281407"/>
<evidence type="ECO:0000256" key="5">
    <source>
        <dbReference type="SAM" id="Phobius"/>
    </source>
</evidence>
<dbReference type="CDD" id="cd00603">
    <property type="entry name" value="IPT_PCSR"/>
    <property type="match status" value="1"/>
</dbReference>
<dbReference type="FunCoup" id="Q54U05">
    <property type="interactions" value="3"/>
</dbReference>
<evidence type="ECO:0000313" key="9">
    <source>
        <dbReference type="EMBL" id="EAL66685.1"/>
    </source>
</evidence>
<dbReference type="GO" id="GO:0098742">
    <property type="term" value="P:cell-cell adhesion via plasma-membrane adhesion molecules"/>
    <property type="evidence" value="ECO:0000318"/>
    <property type="project" value="GO_Central"/>
</dbReference>
<keyword evidence="10" id="KW-1185">Reference proteome</keyword>
<feature type="domain" description="IPT/TIG" evidence="7">
    <location>
        <begin position="296"/>
        <end position="382"/>
    </location>
</feature>
<keyword evidence="5" id="KW-0812">Transmembrane</keyword>
<dbReference type="OMA" id="YSKICAR"/>
<dbReference type="InterPro" id="IPR013783">
    <property type="entry name" value="Ig-like_fold"/>
</dbReference>
<keyword evidence="5" id="KW-1133">Transmembrane helix</keyword>
<dbReference type="VEuPathDB" id="AmoebaDB:DDB_G0281407"/>
<dbReference type="Gene3D" id="2.60.40.10">
    <property type="entry name" value="Immunoglobulins"/>
    <property type="match status" value="2"/>
</dbReference>
<dbReference type="GO" id="GO:0031152">
    <property type="term" value="P:aggregation involved in sorocarp development"/>
    <property type="evidence" value="ECO:0000318"/>
    <property type="project" value="GO_Central"/>
</dbReference>
<dbReference type="PANTHER" id="PTHR31341:SF4">
    <property type="entry name" value="IPT_TIG DOMAIN-CONTAINING PROTEIN-RELATED"/>
    <property type="match status" value="1"/>
</dbReference>
<protein>
    <submittedName>
        <fullName evidence="9">IPT/TIG domain-containing protein</fullName>
    </submittedName>
</protein>
<dbReference type="GO" id="GO:0009897">
    <property type="term" value="C:external side of plasma membrane"/>
    <property type="evidence" value="ECO:0000318"/>
    <property type="project" value="GO_Central"/>
</dbReference>
<gene>
    <name evidence="9" type="primary">tgrC5</name>
    <name evidence="9" type="ORF">DDB_G0281407</name>
</gene>
<evidence type="ECO:0000256" key="3">
    <source>
        <dbReference type="ARBA" id="ARBA00023136"/>
    </source>
</evidence>
<dbReference type="PANTHER" id="PTHR31341">
    <property type="entry name" value="IPT/TIG DOMAIN-CONTAINING PROTEIN-RELATED-RELATED"/>
    <property type="match status" value="1"/>
</dbReference>
<reference evidence="9 10" key="1">
    <citation type="journal article" date="2005" name="Nature">
        <title>The genome of the social amoeba Dictyostelium discoideum.</title>
        <authorList>
            <consortium name="The Dictyostelium discoideum Sequencing Consortium"/>
            <person name="Eichinger L."/>
            <person name="Pachebat J.A."/>
            <person name="Glockner G."/>
            <person name="Rajandream M.A."/>
            <person name="Sucgang R."/>
            <person name="Berriman M."/>
            <person name="Song J."/>
            <person name="Olsen R."/>
            <person name="Szafranski K."/>
            <person name="Xu Q."/>
            <person name="Tunggal B."/>
            <person name="Kummerfeld S."/>
            <person name="Madera M."/>
            <person name="Konfortov B.A."/>
            <person name="Rivero F."/>
            <person name="Bankier A.T."/>
            <person name="Lehmann R."/>
            <person name="Hamlin N."/>
            <person name="Davies R."/>
            <person name="Gaudet P."/>
            <person name="Fey P."/>
            <person name="Pilcher K."/>
            <person name="Chen G."/>
            <person name="Saunders D."/>
            <person name="Sodergren E."/>
            <person name="Davis P."/>
            <person name="Kerhornou A."/>
            <person name="Nie X."/>
            <person name="Hall N."/>
            <person name="Anjard C."/>
            <person name="Hemphill L."/>
            <person name="Bason N."/>
            <person name="Farbrother P."/>
            <person name="Desany B."/>
            <person name="Just E."/>
            <person name="Morio T."/>
            <person name="Rost R."/>
            <person name="Churcher C."/>
            <person name="Cooper J."/>
            <person name="Haydock S."/>
            <person name="van Driessche N."/>
            <person name="Cronin A."/>
            <person name="Goodhead I."/>
            <person name="Muzny D."/>
            <person name="Mourier T."/>
            <person name="Pain A."/>
            <person name="Lu M."/>
            <person name="Harper D."/>
            <person name="Lindsay R."/>
            <person name="Hauser H."/>
            <person name="James K."/>
            <person name="Quiles M."/>
            <person name="Madan Babu M."/>
            <person name="Saito T."/>
            <person name="Buchrieser C."/>
            <person name="Wardroper A."/>
            <person name="Felder M."/>
            <person name="Thangavelu M."/>
            <person name="Johnson D."/>
            <person name="Knights A."/>
            <person name="Loulseged H."/>
            <person name="Mungall K."/>
            <person name="Oliver K."/>
            <person name="Price C."/>
            <person name="Quail M.A."/>
            <person name="Urushihara H."/>
            <person name="Hernandez J."/>
            <person name="Rabbinowitsch E."/>
            <person name="Steffen D."/>
            <person name="Sanders M."/>
            <person name="Ma J."/>
            <person name="Kohara Y."/>
            <person name="Sharp S."/>
            <person name="Simmonds M."/>
            <person name="Spiegler S."/>
            <person name="Tivey A."/>
            <person name="Sugano S."/>
            <person name="White B."/>
            <person name="Walker D."/>
            <person name="Woodward J."/>
            <person name="Winckler T."/>
            <person name="Tanaka Y."/>
            <person name="Shaulsky G."/>
            <person name="Schleicher M."/>
            <person name="Weinstock G."/>
            <person name="Rosenthal A."/>
            <person name="Cox E.C."/>
            <person name="Chisholm R.L."/>
            <person name="Gibbs R."/>
            <person name="Loomis W.F."/>
            <person name="Platzer M."/>
            <person name="Kay R.R."/>
            <person name="Williams J."/>
            <person name="Dear P.H."/>
            <person name="Noegel A.A."/>
            <person name="Barrell B."/>
            <person name="Kuspa A."/>
        </authorList>
    </citation>
    <scope>NUCLEOTIDE SEQUENCE [LARGE SCALE GENOMIC DNA]</scope>
    <source>
        <strain evidence="9 10">AX4</strain>
    </source>
</reference>
<dbReference type="STRING" id="44689.Q54U05"/>
<dbReference type="PaxDb" id="44689-DDB0238680"/>
<comment type="caution">
    <text evidence="9">The sequence shown here is derived from an EMBL/GenBank/DDBJ whole genome shotgun (WGS) entry which is preliminary data.</text>
</comment>
<keyword evidence="3 5" id="KW-0472">Membrane</keyword>